<dbReference type="InterPro" id="IPR042099">
    <property type="entry name" value="ANL_N_sf"/>
</dbReference>
<dbReference type="STRING" id="155974.SAMN04487818_101144"/>
<dbReference type="PANTHER" id="PTHR43767:SF1">
    <property type="entry name" value="NONRIBOSOMAL PEPTIDE SYNTHASE PES1 (EUROFUNG)-RELATED"/>
    <property type="match status" value="1"/>
</dbReference>
<dbReference type="InterPro" id="IPR000873">
    <property type="entry name" value="AMP-dep_synth/lig_dom"/>
</dbReference>
<dbReference type="AlphaFoldDB" id="A0A1H9KEY9"/>
<dbReference type="Proteomes" id="UP000199051">
    <property type="component" value="Unassembled WGS sequence"/>
</dbReference>
<dbReference type="Pfam" id="PF00501">
    <property type="entry name" value="AMP-binding"/>
    <property type="match status" value="1"/>
</dbReference>
<dbReference type="Gene3D" id="3.40.50.12780">
    <property type="entry name" value="N-terminal domain of ligase-like"/>
    <property type="match status" value="1"/>
</dbReference>
<name>A0A1H9KEY9_9PSEU</name>
<feature type="domain" description="AMP-binding enzyme C-terminal" evidence="2">
    <location>
        <begin position="385"/>
        <end position="452"/>
    </location>
</feature>
<organism evidence="3 4">
    <name type="scientific">Actinokineospora terrae</name>
    <dbReference type="NCBI Taxonomy" id="155974"/>
    <lineage>
        <taxon>Bacteria</taxon>
        <taxon>Bacillati</taxon>
        <taxon>Actinomycetota</taxon>
        <taxon>Actinomycetes</taxon>
        <taxon>Pseudonocardiales</taxon>
        <taxon>Pseudonocardiaceae</taxon>
        <taxon>Actinokineospora</taxon>
    </lineage>
</organism>
<proteinExistence type="predicted"/>
<dbReference type="EMBL" id="FOGI01000001">
    <property type="protein sequence ID" value="SEQ97505.1"/>
    <property type="molecule type" value="Genomic_DNA"/>
</dbReference>
<evidence type="ECO:0000259" key="2">
    <source>
        <dbReference type="Pfam" id="PF13193"/>
    </source>
</evidence>
<keyword evidence="4" id="KW-1185">Reference proteome</keyword>
<keyword evidence="3" id="KW-0436">Ligase</keyword>
<dbReference type="InterPro" id="IPR020845">
    <property type="entry name" value="AMP-binding_CS"/>
</dbReference>
<evidence type="ECO:0000313" key="3">
    <source>
        <dbReference type="EMBL" id="SEQ97505.1"/>
    </source>
</evidence>
<protein>
    <submittedName>
        <fullName evidence="3">Acyl-CoA synthetase (AMP-forming)/AMP-acid ligase II</fullName>
    </submittedName>
</protein>
<sequence>MAGVELPLVNQPAVNPEWVDDVLLGGPGDAVCLRLDRPVDRDGLRGEVADREAHLRAHGLVAGGTVALRLPPSLAFIGFLLAAWRIGAQVSLLDHRLTQHEVDGALERVGAQFVVQARESAGHRLSGYAEVVARVSAREGGRPAGTPHALVQFSSGSTGASKVIARTSDDLIAELSRYDRLAEFPRAGERVVLLSSIVHVLGLVGGLLNSLHTGAELVFPRRLTAEGILAAVAESDLPTTIIGVPFHAELLTSLPDPAPLPQLRRMIVAGELVRPAVPPRFRDRFGVPLGTMYGMTEIGVIATDLDGAHWPSVEPAHGLELRVSAGELWIAMADSPYLGAQDPSRFVDGWLCTKDAAELDAGLLTVLGRLDSQVSIGGLKVDLTEVEQTLSALDSVREAVVVHDSGIQAYVSLADGAAVEQVTAALTETLAPFKRPRRLVVLPALPRTTTGKVVRSAAALVAAENAHAAMEDKESQR</sequence>
<feature type="domain" description="AMP-dependent synthetase/ligase" evidence="1">
    <location>
        <begin position="53"/>
        <end position="313"/>
    </location>
</feature>
<dbReference type="PROSITE" id="PS00455">
    <property type="entry name" value="AMP_BINDING"/>
    <property type="match status" value="1"/>
</dbReference>
<dbReference type="InterPro" id="IPR045851">
    <property type="entry name" value="AMP-bd_C_sf"/>
</dbReference>
<dbReference type="PANTHER" id="PTHR43767">
    <property type="entry name" value="LONG-CHAIN-FATTY-ACID--COA LIGASE"/>
    <property type="match status" value="1"/>
</dbReference>
<evidence type="ECO:0000313" key="4">
    <source>
        <dbReference type="Proteomes" id="UP000199051"/>
    </source>
</evidence>
<dbReference type="CDD" id="cd04433">
    <property type="entry name" value="AFD_class_I"/>
    <property type="match status" value="1"/>
</dbReference>
<dbReference type="GO" id="GO:0016878">
    <property type="term" value="F:acid-thiol ligase activity"/>
    <property type="evidence" value="ECO:0007669"/>
    <property type="project" value="UniProtKB-ARBA"/>
</dbReference>
<dbReference type="SUPFAM" id="SSF56801">
    <property type="entry name" value="Acetyl-CoA synthetase-like"/>
    <property type="match status" value="1"/>
</dbReference>
<gene>
    <name evidence="3" type="ORF">SAMN04487818_101144</name>
</gene>
<reference evidence="4" key="1">
    <citation type="submission" date="2016-10" db="EMBL/GenBank/DDBJ databases">
        <authorList>
            <person name="Varghese N."/>
            <person name="Submissions S."/>
        </authorList>
    </citation>
    <scope>NUCLEOTIDE SEQUENCE [LARGE SCALE GENOMIC DNA]</scope>
    <source>
        <strain evidence="4">DSM 44260</strain>
    </source>
</reference>
<dbReference type="Pfam" id="PF13193">
    <property type="entry name" value="AMP-binding_C"/>
    <property type="match status" value="1"/>
</dbReference>
<dbReference type="Gene3D" id="3.30.300.30">
    <property type="match status" value="1"/>
</dbReference>
<dbReference type="InterPro" id="IPR025110">
    <property type="entry name" value="AMP-bd_C"/>
</dbReference>
<evidence type="ECO:0000259" key="1">
    <source>
        <dbReference type="Pfam" id="PF00501"/>
    </source>
</evidence>
<dbReference type="InterPro" id="IPR050237">
    <property type="entry name" value="ATP-dep_AMP-bd_enzyme"/>
</dbReference>
<accession>A0A1H9KEY9</accession>